<dbReference type="Proteomes" id="UP000221734">
    <property type="component" value="Chromosome Kuenenia_stuttgartiensis_MBR1"/>
</dbReference>
<dbReference type="SUPFAM" id="SSF53300">
    <property type="entry name" value="vWA-like"/>
    <property type="match status" value="1"/>
</dbReference>
<feature type="transmembrane region" description="Helical" evidence="1">
    <location>
        <begin position="686"/>
        <end position="705"/>
    </location>
</feature>
<feature type="domain" description="VWFA" evidence="2">
    <location>
        <begin position="93"/>
        <end position="277"/>
    </location>
</feature>
<keyword evidence="1" id="KW-0812">Transmembrane</keyword>
<name>A0A2C9CE22_KUEST</name>
<dbReference type="Pfam" id="PF07584">
    <property type="entry name" value="BatA"/>
    <property type="match status" value="1"/>
</dbReference>
<evidence type="ECO:0000313" key="3">
    <source>
        <dbReference type="EMBL" id="SOH03838.1"/>
    </source>
</evidence>
<feature type="transmembrane region" description="Helical" evidence="1">
    <location>
        <begin position="6"/>
        <end position="25"/>
    </location>
</feature>
<dbReference type="SMART" id="SM00327">
    <property type="entry name" value="VWA"/>
    <property type="match status" value="1"/>
</dbReference>
<dbReference type="InterPro" id="IPR036465">
    <property type="entry name" value="vWFA_dom_sf"/>
</dbReference>
<dbReference type="InterPro" id="IPR011933">
    <property type="entry name" value="Double_TM_dom"/>
</dbReference>
<gene>
    <name evidence="3" type="ORF">KSMBR1_1337</name>
</gene>
<evidence type="ECO:0000259" key="2">
    <source>
        <dbReference type="PROSITE" id="PS50234"/>
    </source>
</evidence>
<accession>A0A2C9CE22</accession>
<dbReference type="AlphaFoldDB" id="A0A2C9CE22"/>
<dbReference type="SUPFAM" id="SSF52317">
    <property type="entry name" value="Class I glutamine amidotransferase-like"/>
    <property type="match status" value="1"/>
</dbReference>
<dbReference type="InterPro" id="IPR029062">
    <property type="entry name" value="Class_I_gatase-like"/>
</dbReference>
<dbReference type="KEGG" id="kst:KSMBR1_1337"/>
<dbReference type="OrthoDB" id="7052926at2"/>
<dbReference type="CDD" id="cd00198">
    <property type="entry name" value="vWFA"/>
    <property type="match status" value="1"/>
</dbReference>
<dbReference type="PANTHER" id="PTHR37464">
    <property type="entry name" value="BLL2463 PROTEIN"/>
    <property type="match status" value="1"/>
</dbReference>
<dbReference type="InterPro" id="IPR024163">
    <property type="entry name" value="Aerotolerance_reg_N"/>
</dbReference>
<proteinExistence type="predicted"/>
<dbReference type="PANTHER" id="PTHR37464:SF1">
    <property type="entry name" value="BLL2463 PROTEIN"/>
    <property type="match status" value="1"/>
</dbReference>
<dbReference type="EMBL" id="LT934425">
    <property type="protein sequence ID" value="SOH03838.1"/>
    <property type="molecule type" value="Genomic_DNA"/>
</dbReference>
<keyword evidence="4" id="KW-1185">Reference proteome</keyword>
<dbReference type="Gene3D" id="3.40.50.410">
    <property type="entry name" value="von Willebrand factor, type A domain"/>
    <property type="match status" value="1"/>
</dbReference>
<keyword evidence="1" id="KW-1133">Transmembrane helix</keyword>
<keyword evidence="1" id="KW-0472">Membrane</keyword>
<dbReference type="Gene3D" id="3.40.50.880">
    <property type="match status" value="1"/>
</dbReference>
<dbReference type="InterPro" id="IPR002035">
    <property type="entry name" value="VWF_A"/>
</dbReference>
<protein>
    <recommendedName>
        <fullName evidence="2">VWFA domain-containing protein</fullName>
    </recommendedName>
</protein>
<dbReference type="PROSITE" id="PS50234">
    <property type="entry name" value="VWFA"/>
    <property type="match status" value="1"/>
</dbReference>
<organism evidence="3 4">
    <name type="scientific">Kuenenia stuttgartiensis</name>
    <dbReference type="NCBI Taxonomy" id="174633"/>
    <lineage>
        <taxon>Bacteria</taxon>
        <taxon>Pseudomonadati</taxon>
        <taxon>Planctomycetota</taxon>
        <taxon>Candidatus Brocadiia</taxon>
        <taxon>Candidatus Brocadiales</taxon>
        <taxon>Candidatus Brocadiaceae</taxon>
        <taxon>Candidatus Kuenenia</taxon>
    </lineage>
</organism>
<evidence type="ECO:0000313" key="4">
    <source>
        <dbReference type="Proteomes" id="UP000221734"/>
    </source>
</evidence>
<dbReference type="NCBIfam" id="TIGR02226">
    <property type="entry name" value="two_anch"/>
    <property type="match status" value="1"/>
</dbReference>
<dbReference type="Pfam" id="PF13519">
    <property type="entry name" value="VWA_2"/>
    <property type="match status" value="1"/>
</dbReference>
<feature type="transmembrane region" description="Helical" evidence="1">
    <location>
        <begin position="57"/>
        <end position="75"/>
    </location>
</feature>
<evidence type="ECO:0000256" key="1">
    <source>
        <dbReference type="SAM" id="Phobius"/>
    </source>
</evidence>
<dbReference type="RefSeq" id="WP_099324602.1">
    <property type="nucleotide sequence ID" value="NZ_LT934425.1"/>
</dbReference>
<sequence>MISFLNPLLLFGVLGACIPVIIHLFNKKKAISHRFAAIDFLLQSNKRIYVKFKLRQLILLILRACLFAFLAMALARPFVKNIGGGNDGKNPTSNVIIVDDSYSMQYAEKGKPLFHAAKNTARNIIGQLTKDDKAAVIGCSLANSMIVPELEYDKENLLTVIENLRPGYSTTHITSALDRAIEILMSDETPIKQIFIITDLTRNGWDLKWFHDGQQKLQNNITGVHIINVSEGKDYGNIAVTGLEFQNNVFNKSGDVSFKATVSNYSPVKIKNLLAQVYVDQKKVVQGFFNIEAYSQEVKEFSFKVEKGNHFGWIEIPEDNLIADNKRYFAINEEQKLDVLLIDGDPKTNIYESETFYLEKALNPARGHVSSLKPVICSIHEVEGMVFEDFDIVFLCNVEMLPYEKIEELERFVKDGGAVVFSLGDKVEGSYYNNSFEALLPHRLYTKKIFTGNVLITEEQPLSLKISGVMHPAMRFLSETNINMLTSVSFHQVFYVEPAPLEGAKTVLSFSDNTPAIVERQVGKGRVALIASSIDRDWTDLPVKPLFVPLIQQLCRYISGSTTGETKQEILVEQNWQFPAPYDVGNLETTNPGGVKTLLPPQVINNEKYFVYHETHLPGVYSFLINDTSQQQNLFYFPVNVDASESNLEKISEKEITALMGETNVMVRSSSSGERREVVRGEAKTTLWGVLLLLALGILVAESFVSRK</sequence>
<reference evidence="4" key="1">
    <citation type="submission" date="2017-10" db="EMBL/GenBank/DDBJ databases">
        <authorList>
            <person name="Frank J."/>
        </authorList>
    </citation>
    <scope>NUCLEOTIDE SEQUENCE [LARGE SCALE GENOMIC DNA]</scope>
</reference>